<evidence type="ECO:0000256" key="6">
    <source>
        <dbReference type="ARBA" id="ARBA00023136"/>
    </source>
</evidence>
<feature type="domain" description="NOMO-like ninth beta-sandwich" evidence="11">
    <location>
        <begin position="746"/>
        <end position="815"/>
    </location>
</feature>
<evidence type="ECO:0000259" key="16">
    <source>
        <dbReference type="Pfam" id="PF23194"/>
    </source>
</evidence>
<keyword evidence="6 8" id="KW-0472">Membrane</keyword>
<accession>A0ABM4BU05</accession>
<dbReference type="Pfam" id="PF23192">
    <property type="entry name" value="NOMO_12th"/>
    <property type="match status" value="1"/>
</dbReference>
<dbReference type="InterPro" id="IPR055074">
    <property type="entry name" value="NOMO1-3_2nd"/>
</dbReference>
<evidence type="ECO:0000256" key="4">
    <source>
        <dbReference type="ARBA" id="ARBA00022824"/>
    </source>
</evidence>
<evidence type="ECO:0000256" key="3">
    <source>
        <dbReference type="ARBA" id="ARBA00022729"/>
    </source>
</evidence>
<evidence type="ECO:0000259" key="14">
    <source>
        <dbReference type="Pfam" id="PF23192"/>
    </source>
</evidence>
<proteinExistence type="predicted"/>
<feature type="chain" id="PRO_5045036015" evidence="9">
    <location>
        <begin position="19"/>
        <end position="1167"/>
    </location>
</feature>
<keyword evidence="3 9" id="KW-0732">Signal</keyword>
<evidence type="ECO:0000256" key="8">
    <source>
        <dbReference type="SAM" id="Phobius"/>
    </source>
</evidence>
<dbReference type="Pfam" id="PF22904">
    <property type="entry name" value="NOMO1-like_2nd"/>
    <property type="match status" value="1"/>
</dbReference>
<dbReference type="PANTHER" id="PTHR23303:SF14">
    <property type="entry name" value="BOS COMPLEX SUBUNIT NOMO1-RELATED"/>
    <property type="match status" value="1"/>
</dbReference>
<evidence type="ECO:0000313" key="18">
    <source>
        <dbReference type="RefSeq" id="XP_065652642.1"/>
    </source>
</evidence>
<evidence type="ECO:0000256" key="9">
    <source>
        <dbReference type="SAM" id="SignalP"/>
    </source>
</evidence>
<dbReference type="Pfam" id="PF23193">
    <property type="entry name" value="NOMO_3rd"/>
    <property type="match status" value="1"/>
</dbReference>
<evidence type="ECO:0000259" key="10">
    <source>
        <dbReference type="Pfam" id="PF22898"/>
    </source>
</evidence>
<dbReference type="InterPro" id="IPR056319">
    <property type="entry name" value="NOMO_7th"/>
</dbReference>
<name>A0ABM4BU05_HYDVU</name>
<feature type="domain" description="NOMO fifth transthyretin-like" evidence="16">
    <location>
        <begin position="399"/>
        <end position="487"/>
    </location>
</feature>
<evidence type="ECO:0000259" key="11">
    <source>
        <dbReference type="Pfam" id="PF22902"/>
    </source>
</evidence>
<feature type="signal peptide" evidence="9">
    <location>
        <begin position="1"/>
        <end position="18"/>
    </location>
</feature>
<dbReference type="Pfam" id="PF22898">
    <property type="entry name" value="NOMO1-like_1st"/>
    <property type="match status" value="1"/>
</dbReference>
<dbReference type="InterPro" id="IPR056191">
    <property type="entry name" value="NOMO_12th"/>
</dbReference>
<dbReference type="InterPro" id="IPR056190">
    <property type="entry name" value="NOMO_5th"/>
</dbReference>
<sequence length="1167" mass="131128">MFFIILQILFVTCHLSSSQDIVGCGGFVQSNVPISFEKIEVKLYTKLGAFKFKTECAPNNGYFLVAIYDNGEYVLQINPPQGWSFSPSEINLKIDGQTDPCSKGDDLNFVFTGFSVVGMVKSFGREYGPPGVAVNIYNNEGTLLKEVLTNENGSYSFSKMMPGTYVIKAMHKSWTLANANIEIVVQNDNFVVDRDIVVSGYDVQGSVLSSNEPIQDVAFILYSSTVQSEHIHNCEPLLENITNALKKHNIKGSPICMVHSSKEGLFSFPVLPSGDYTLVPFYEAHNMVFEVVPSTYYFTVGYESMMIEKPFQVYGFSVKGQISDTKGIGIDAAIVTVKDSKGNLHQGLSDRDGWYMLANVTTGDYQFKVEKENYFFDVITIYISPNTPVLSTIKVQSFSICGIIEIFQLPQGVLPIQNHKVLLTRENEKSFSSVSPKEDGSFCFKSAPGKFIIEIPLSSAENRLGFLLNPPNITVELLNKPILDIKFKQFRAQIKGVIKCSVVECSEVSVYMVPEDGQTTDRVFANIDVKGNKIDFSFVNVLPGKYKVVPLRKKWCWEPLHKNIEVYNHDIENIEFQHNGFYLKCSISHNITLNFALENNEVVGSFELKKGLNQFCFTQPGIYTLTPQSCYHFEQAKYTYNTLEPTSLRLSVVSFKIILKVSTTKEVSDMKIIAKSLKSNKEFILTPLATKLDHSFVYEAEHWGRLNEDFLITPLSKEVLFYPEDLTITTKENCPGAEATFVGKEGMFIEGHVFPDLAGVSVTILTKSNKLGNRTIETSTDDLGRYRVGPLHSDLEFIVSAMKDGYVITKQQDVNFLAQKLSSLHVQVLNEKGVGMSSVLMSLSGGQYRSNNLTNIHGFLSFTYLNPGQYFLRPMQKEYKFEPSSKMIDIKEGEELAIVISGTRVAFSCVGFLSTLSGIPQEKVAIEAVGIHKCSDLHEASISDASGQYRIRGLQPGCSYNVRSKSDENLHIERLAPYNQVIQVSQEDINDLNFIVFMKPNKLHIAVSLEVQTEYLSSLKVMLYEEETERLVHVVTPGVVKYISFPPVPPMVYVVKIQTTLSSKTHEYRSTSATIAPDKDFKKKHAKLLFEAKERNIIFEPTQSVFTLPLAVAIVFLVYNYDSVLIFFMTVNSFIHSINKSENEESESDRDDEYVKNTVSKKSKKQK</sequence>
<organism evidence="17 18">
    <name type="scientific">Hydra vulgaris</name>
    <name type="common">Hydra</name>
    <name type="synonym">Hydra attenuata</name>
    <dbReference type="NCBI Taxonomy" id="6087"/>
    <lineage>
        <taxon>Eukaryota</taxon>
        <taxon>Metazoa</taxon>
        <taxon>Cnidaria</taxon>
        <taxon>Hydrozoa</taxon>
        <taxon>Hydroidolina</taxon>
        <taxon>Anthoathecata</taxon>
        <taxon>Aplanulata</taxon>
        <taxon>Hydridae</taxon>
        <taxon>Hydra</taxon>
    </lineage>
</organism>
<dbReference type="RefSeq" id="XP_065652642.1">
    <property type="nucleotide sequence ID" value="XM_065796570.1"/>
</dbReference>
<dbReference type="Pfam" id="PF22902">
    <property type="entry name" value="NOMO1-like_9th"/>
    <property type="match status" value="1"/>
</dbReference>
<protein>
    <submittedName>
        <fullName evidence="18">BOS complex subunit NOMO1 isoform X2</fullName>
    </submittedName>
</protein>
<gene>
    <name evidence="18" type="primary">LOC101235342</name>
</gene>
<dbReference type="Gene3D" id="2.60.40.10">
    <property type="entry name" value="Immunoglobulins"/>
    <property type="match status" value="1"/>
</dbReference>
<feature type="transmembrane region" description="Helical" evidence="8">
    <location>
        <begin position="1106"/>
        <end position="1131"/>
    </location>
</feature>
<feature type="region of interest" description="Disordered" evidence="7">
    <location>
        <begin position="1140"/>
        <end position="1167"/>
    </location>
</feature>
<dbReference type="SUPFAM" id="SSF49478">
    <property type="entry name" value="Cna protein B-type domain"/>
    <property type="match status" value="1"/>
</dbReference>
<evidence type="ECO:0000256" key="7">
    <source>
        <dbReference type="SAM" id="MobiDB-lite"/>
    </source>
</evidence>
<evidence type="ECO:0000259" key="13">
    <source>
        <dbReference type="Pfam" id="PF23141"/>
    </source>
</evidence>
<evidence type="ECO:0000256" key="1">
    <source>
        <dbReference type="ARBA" id="ARBA00004115"/>
    </source>
</evidence>
<reference evidence="18" key="1">
    <citation type="submission" date="2025-08" db="UniProtKB">
        <authorList>
            <consortium name="RefSeq"/>
        </authorList>
    </citation>
    <scope>IDENTIFICATION</scope>
</reference>
<dbReference type="InterPro" id="IPR013783">
    <property type="entry name" value="Ig-like_fold"/>
</dbReference>
<feature type="domain" description="NOMO second beta-sandwich" evidence="12">
    <location>
        <begin position="111"/>
        <end position="199"/>
    </location>
</feature>
<dbReference type="InterPro" id="IPR051417">
    <property type="entry name" value="SDr/BOS_complex"/>
</dbReference>
<feature type="domain" description="NOMO-like N-terminal beta-sandwich" evidence="10">
    <location>
        <begin position="25"/>
        <end position="109"/>
    </location>
</feature>
<dbReference type="InterPro" id="IPR055075">
    <property type="entry name" value="NOMO-like_N"/>
</dbReference>
<evidence type="ECO:0000256" key="2">
    <source>
        <dbReference type="ARBA" id="ARBA00022692"/>
    </source>
</evidence>
<evidence type="ECO:0000256" key="5">
    <source>
        <dbReference type="ARBA" id="ARBA00022989"/>
    </source>
</evidence>
<evidence type="ECO:0000259" key="12">
    <source>
        <dbReference type="Pfam" id="PF22904"/>
    </source>
</evidence>
<keyword evidence="2 8" id="KW-0812">Transmembrane</keyword>
<feature type="domain" description="NOMO seventh transthyretin-like" evidence="13">
    <location>
        <begin position="583"/>
        <end position="652"/>
    </location>
</feature>
<dbReference type="PANTHER" id="PTHR23303">
    <property type="entry name" value="CARBOXYPEPTIDASE REGULATORY REGION-CONTAINING"/>
    <property type="match status" value="1"/>
</dbReference>
<dbReference type="InterPro" id="IPR055073">
    <property type="entry name" value="NOMO1-like_9th"/>
</dbReference>
<feature type="domain" description="NOMO third transthyretin-like" evidence="15">
    <location>
        <begin position="204"/>
        <end position="312"/>
    </location>
</feature>
<keyword evidence="17" id="KW-1185">Reference proteome</keyword>
<dbReference type="Proteomes" id="UP001652625">
    <property type="component" value="Chromosome 04"/>
</dbReference>
<dbReference type="Pfam" id="PF23141">
    <property type="entry name" value="Ig_NOMO"/>
    <property type="match status" value="1"/>
</dbReference>
<keyword evidence="5 8" id="KW-1133">Transmembrane helix</keyword>
<comment type="subcellular location">
    <subcellularLocation>
        <location evidence="1">Endoplasmic reticulum membrane</location>
        <topology evidence="1">Single-pass type I membrane protein</topology>
    </subcellularLocation>
</comment>
<dbReference type="SUPFAM" id="SSF49464">
    <property type="entry name" value="Carboxypeptidase regulatory domain-like"/>
    <property type="match status" value="1"/>
</dbReference>
<evidence type="ECO:0000259" key="15">
    <source>
        <dbReference type="Pfam" id="PF23193"/>
    </source>
</evidence>
<keyword evidence="4" id="KW-0256">Endoplasmic reticulum</keyword>
<feature type="domain" description="NOMO C-terminal transthyretin-like" evidence="14">
    <location>
        <begin position="1001"/>
        <end position="1092"/>
    </location>
</feature>
<dbReference type="GeneID" id="101235342"/>
<dbReference type="InterPro" id="IPR056189">
    <property type="entry name" value="NOMO_3rd"/>
</dbReference>
<dbReference type="Gene3D" id="2.60.40.1120">
    <property type="entry name" value="Carboxypeptidase-like, regulatory domain"/>
    <property type="match status" value="1"/>
</dbReference>
<dbReference type="Pfam" id="PF23194">
    <property type="entry name" value="NOMO_5th"/>
    <property type="match status" value="1"/>
</dbReference>
<evidence type="ECO:0000313" key="17">
    <source>
        <dbReference type="Proteomes" id="UP001652625"/>
    </source>
</evidence>
<dbReference type="InterPro" id="IPR008969">
    <property type="entry name" value="CarboxyPept-like_regulatory"/>
</dbReference>